<dbReference type="EMBL" id="CALNXK010000027">
    <property type="protein sequence ID" value="CAH3114691.1"/>
    <property type="molecule type" value="Genomic_DNA"/>
</dbReference>
<keyword evidence="2" id="KW-1185">Reference proteome</keyword>
<comment type="caution">
    <text evidence="1">The sequence shown here is derived from an EMBL/GenBank/DDBJ whole genome shotgun (WGS) entry which is preliminary data.</text>
</comment>
<name>A0ABN8NM76_9CNID</name>
<reference evidence="1 2" key="1">
    <citation type="submission" date="2022-05" db="EMBL/GenBank/DDBJ databases">
        <authorList>
            <consortium name="Genoscope - CEA"/>
            <person name="William W."/>
        </authorList>
    </citation>
    <scope>NUCLEOTIDE SEQUENCE [LARGE SCALE GENOMIC DNA]</scope>
</reference>
<proteinExistence type="predicted"/>
<protein>
    <submittedName>
        <fullName evidence="1">Uncharacterized protein</fullName>
    </submittedName>
</protein>
<evidence type="ECO:0000313" key="1">
    <source>
        <dbReference type="EMBL" id="CAH3114691.1"/>
    </source>
</evidence>
<dbReference type="PANTHER" id="PTHR47018">
    <property type="entry name" value="CXC DOMAIN-CONTAINING PROTEIN-RELATED"/>
    <property type="match status" value="1"/>
</dbReference>
<organism evidence="1 2">
    <name type="scientific">Porites lobata</name>
    <dbReference type="NCBI Taxonomy" id="104759"/>
    <lineage>
        <taxon>Eukaryota</taxon>
        <taxon>Metazoa</taxon>
        <taxon>Cnidaria</taxon>
        <taxon>Anthozoa</taxon>
        <taxon>Hexacorallia</taxon>
        <taxon>Scleractinia</taxon>
        <taxon>Fungiina</taxon>
        <taxon>Poritidae</taxon>
        <taxon>Porites</taxon>
    </lineage>
</organism>
<dbReference type="PANTHER" id="PTHR47018:SF3">
    <property type="entry name" value="MYCBP-ASSOCIATED PROTEIN"/>
    <property type="match status" value="1"/>
</dbReference>
<gene>
    <name evidence="1" type="ORF">PLOB_00023044</name>
</gene>
<dbReference type="Proteomes" id="UP001159405">
    <property type="component" value="Unassembled WGS sequence"/>
</dbReference>
<sequence length="376" mass="42650">MAVEYNRLLRVESQIEKTVLRRMEKEGGMYLPPDIVKGRHVFFAIDNVDFAEDTPDGKRTLHGTAMAIYQTTDLDDEQPVLRLEESTNCSRTVRELPDSFTALQECPAPSPKPIVPLHPRFGLMEEHEIPIIVSRDEFAWLFSRTFNAGRIENDEDQARVPVWSGYNSLVNKALPVTRVGASPLVAHPPHEWNTLLTVLMQAQNISTIVVGSERKTVISLDMGLYLPAKKLQMARNDLNHLNLRPGELHIVMAMLRTIGAYIDSSGIDMCWIESELYGPSTVKQILDGNHVKRGEKAHKITLQALFALYLDEFLKTLPELRQCLENLSREVIEAFKEGDKEKIERAHQCFVDGISSSKVIEKMLEFELQTTEVLCL</sequence>
<accession>A0ABN8NM76</accession>
<evidence type="ECO:0000313" key="2">
    <source>
        <dbReference type="Proteomes" id="UP001159405"/>
    </source>
</evidence>